<protein>
    <submittedName>
        <fullName evidence="2">3-oxoadipate enol-lactonase</fullName>
    </submittedName>
</protein>
<feature type="domain" description="AB hydrolase-1" evidence="1">
    <location>
        <begin position="38"/>
        <end position="147"/>
    </location>
</feature>
<dbReference type="Gene3D" id="3.40.50.1820">
    <property type="entry name" value="alpha/beta hydrolase"/>
    <property type="match status" value="1"/>
</dbReference>
<gene>
    <name evidence="2" type="primary">pcaD</name>
    <name evidence="2" type="ORF">GCM10010862_01370</name>
</gene>
<keyword evidence="3" id="KW-1185">Reference proteome</keyword>
<dbReference type="InterPro" id="IPR029058">
    <property type="entry name" value="AB_hydrolase_fold"/>
</dbReference>
<evidence type="ECO:0000313" key="3">
    <source>
        <dbReference type="Proteomes" id="UP001156691"/>
    </source>
</evidence>
<accession>A0ABQ5VZ47</accession>
<sequence length="290" mass="30574">MLDAEGAVAIHLHQVTGAGSVPLVYREYLPSSAARADVFLVHGLASSGAQFEAEALRFARQGYRVLVPDLRGHGASGVPQGSIQKADFAPAVMAADMIEVLDHAGAREVHWVGNSLGGILALYLLGTAHRDRIRTLTLFGTCFSMNLPARVSQVLRLTFLPGAGVTGWITALTTTGNPAGRRAIAAAIAQFNVEAGAAIAANVRNYDFVANALAFNRPLLVLWGGRDHAVNLGLKADIGKFAGRANFRRVDLPFGGHCSNFDMPEEFSAALATHWAGVNAEDMHPANAGG</sequence>
<dbReference type="EMBL" id="BSNS01000002">
    <property type="protein sequence ID" value="GLQ52879.1"/>
    <property type="molecule type" value="Genomic_DNA"/>
</dbReference>
<dbReference type="PANTHER" id="PTHR43194:SF2">
    <property type="entry name" value="PEROXISOMAL MEMBRANE PROTEIN LPX1"/>
    <property type="match status" value="1"/>
</dbReference>
<reference evidence="3" key="1">
    <citation type="journal article" date="2019" name="Int. J. Syst. Evol. Microbiol.">
        <title>The Global Catalogue of Microorganisms (GCM) 10K type strain sequencing project: providing services to taxonomists for standard genome sequencing and annotation.</title>
        <authorList>
            <consortium name="The Broad Institute Genomics Platform"/>
            <consortium name="The Broad Institute Genome Sequencing Center for Infectious Disease"/>
            <person name="Wu L."/>
            <person name="Ma J."/>
        </authorList>
    </citation>
    <scope>NUCLEOTIDE SEQUENCE [LARGE SCALE GENOMIC DNA]</scope>
    <source>
        <strain evidence="3">NBRC 112416</strain>
    </source>
</reference>
<proteinExistence type="predicted"/>
<dbReference type="InterPro" id="IPR000073">
    <property type="entry name" value="AB_hydrolase_1"/>
</dbReference>
<dbReference type="PANTHER" id="PTHR43194">
    <property type="entry name" value="HYDROLASE ALPHA/BETA FOLD FAMILY"/>
    <property type="match status" value="1"/>
</dbReference>
<dbReference type="Proteomes" id="UP001156691">
    <property type="component" value="Unassembled WGS sequence"/>
</dbReference>
<evidence type="ECO:0000259" key="1">
    <source>
        <dbReference type="Pfam" id="PF00561"/>
    </source>
</evidence>
<organism evidence="2 3">
    <name type="scientific">Devosia nitrariae</name>
    <dbReference type="NCBI Taxonomy" id="2071872"/>
    <lineage>
        <taxon>Bacteria</taxon>
        <taxon>Pseudomonadati</taxon>
        <taxon>Pseudomonadota</taxon>
        <taxon>Alphaproteobacteria</taxon>
        <taxon>Hyphomicrobiales</taxon>
        <taxon>Devosiaceae</taxon>
        <taxon>Devosia</taxon>
    </lineage>
</organism>
<name>A0ABQ5VZ47_9HYPH</name>
<evidence type="ECO:0000313" key="2">
    <source>
        <dbReference type="EMBL" id="GLQ52879.1"/>
    </source>
</evidence>
<dbReference type="InterPro" id="IPR050228">
    <property type="entry name" value="Carboxylesterase_BioH"/>
</dbReference>
<dbReference type="PRINTS" id="PR00111">
    <property type="entry name" value="ABHYDROLASE"/>
</dbReference>
<comment type="caution">
    <text evidence="2">The sequence shown here is derived from an EMBL/GenBank/DDBJ whole genome shotgun (WGS) entry which is preliminary data.</text>
</comment>
<dbReference type="SUPFAM" id="SSF53474">
    <property type="entry name" value="alpha/beta-Hydrolases"/>
    <property type="match status" value="1"/>
</dbReference>
<dbReference type="Pfam" id="PF00561">
    <property type="entry name" value="Abhydrolase_1"/>
    <property type="match status" value="1"/>
</dbReference>
<dbReference type="RefSeq" id="WP_284338349.1">
    <property type="nucleotide sequence ID" value="NZ_BSNS01000002.1"/>
</dbReference>